<keyword evidence="1" id="KW-0472">Membrane</keyword>
<dbReference type="AlphaFoldDB" id="A0AAU9JQ11"/>
<protein>
    <submittedName>
        <fullName evidence="2">Uncharacterized protein</fullName>
    </submittedName>
</protein>
<keyword evidence="1" id="KW-0812">Transmembrane</keyword>
<organism evidence="2 3">
    <name type="scientific">Blepharisma stoltei</name>
    <dbReference type="NCBI Taxonomy" id="1481888"/>
    <lineage>
        <taxon>Eukaryota</taxon>
        <taxon>Sar</taxon>
        <taxon>Alveolata</taxon>
        <taxon>Ciliophora</taxon>
        <taxon>Postciliodesmatophora</taxon>
        <taxon>Heterotrichea</taxon>
        <taxon>Heterotrichida</taxon>
        <taxon>Blepharismidae</taxon>
        <taxon>Blepharisma</taxon>
    </lineage>
</organism>
<dbReference type="Proteomes" id="UP001162131">
    <property type="component" value="Unassembled WGS sequence"/>
</dbReference>
<gene>
    <name evidence="2" type="ORF">BSTOLATCC_MIC40785</name>
</gene>
<dbReference type="EMBL" id="CAJZBQ010000040">
    <property type="protein sequence ID" value="CAG9326357.1"/>
    <property type="molecule type" value="Genomic_DNA"/>
</dbReference>
<accession>A0AAU9JQ11</accession>
<evidence type="ECO:0000256" key="1">
    <source>
        <dbReference type="SAM" id="Phobius"/>
    </source>
</evidence>
<evidence type="ECO:0000313" key="3">
    <source>
        <dbReference type="Proteomes" id="UP001162131"/>
    </source>
</evidence>
<proteinExistence type="predicted"/>
<comment type="caution">
    <text evidence="2">The sequence shown here is derived from an EMBL/GenBank/DDBJ whole genome shotgun (WGS) entry which is preliminary data.</text>
</comment>
<keyword evidence="1" id="KW-1133">Transmembrane helix</keyword>
<name>A0AAU9JQ11_9CILI</name>
<feature type="transmembrane region" description="Helical" evidence="1">
    <location>
        <begin position="56"/>
        <end position="74"/>
    </location>
</feature>
<keyword evidence="3" id="KW-1185">Reference proteome</keyword>
<reference evidence="2" key="1">
    <citation type="submission" date="2021-09" db="EMBL/GenBank/DDBJ databases">
        <authorList>
            <consortium name="AG Swart"/>
            <person name="Singh M."/>
            <person name="Singh A."/>
            <person name="Seah K."/>
            <person name="Emmerich C."/>
        </authorList>
    </citation>
    <scope>NUCLEOTIDE SEQUENCE</scope>
    <source>
        <strain evidence="2">ATCC30299</strain>
    </source>
</reference>
<sequence length="77" mass="9357">MKSLKYEIVLHVWLCCFGLNFVMDWDRSDFAFLFFLERSIFSREITGLTRCSLLRIFYLEVTLFSITILLRFLFRKS</sequence>
<evidence type="ECO:0000313" key="2">
    <source>
        <dbReference type="EMBL" id="CAG9326357.1"/>
    </source>
</evidence>